<name>A0A4U9RB69_HATHI</name>
<dbReference type="KEGG" id="hhw:NCTC503_01305"/>
<keyword evidence="2" id="KW-1185">Reference proteome</keyword>
<gene>
    <name evidence="1" type="ORF">NCTC503_01305</name>
</gene>
<sequence length="199" mass="23679">MNNATAYQLGIIFSIGSYNKEDARITFRHKERYFLEQLQTLFPNTIYGQEVHSGKQYVMKASINIETLDNLNWNARNSDVRKLPILEKYKDFLRAYLEIHSRFDYCTTYTGNRKYYRLRLRIYGNFNIIENINSILAIEVKTKKKSIYTTPNGKTSVLCYTNLEEIRNILKYLDGSPFNNLFWDNAYRCLNEPKKYIKN</sequence>
<proteinExistence type="predicted"/>
<dbReference type="Proteomes" id="UP000308489">
    <property type="component" value="Chromosome 1"/>
</dbReference>
<evidence type="ECO:0000313" key="2">
    <source>
        <dbReference type="Proteomes" id="UP000308489"/>
    </source>
</evidence>
<dbReference type="OrthoDB" id="1951861at2"/>
<evidence type="ECO:0000313" key="1">
    <source>
        <dbReference type="EMBL" id="VTQ88874.1"/>
    </source>
</evidence>
<dbReference type="AlphaFoldDB" id="A0A4U9RB69"/>
<evidence type="ECO:0008006" key="3">
    <source>
        <dbReference type="Google" id="ProtNLM"/>
    </source>
</evidence>
<reference evidence="1 2" key="1">
    <citation type="submission" date="2019-05" db="EMBL/GenBank/DDBJ databases">
        <authorList>
            <consortium name="Pathogen Informatics"/>
        </authorList>
    </citation>
    <scope>NUCLEOTIDE SEQUENCE [LARGE SCALE GENOMIC DNA]</scope>
    <source>
        <strain evidence="1 2">NCTC503</strain>
    </source>
</reference>
<accession>A0A4U9RB69</accession>
<organism evidence="1 2">
    <name type="scientific">Hathewaya histolytica</name>
    <name type="common">Clostridium histolyticum</name>
    <dbReference type="NCBI Taxonomy" id="1498"/>
    <lineage>
        <taxon>Bacteria</taxon>
        <taxon>Bacillati</taxon>
        <taxon>Bacillota</taxon>
        <taxon>Clostridia</taxon>
        <taxon>Eubacteriales</taxon>
        <taxon>Clostridiaceae</taxon>
        <taxon>Hathewaya</taxon>
    </lineage>
</organism>
<protein>
    <recommendedName>
        <fullName evidence="3">Homing endonuclease LAGLIDADG domain-containing protein</fullName>
    </recommendedName>
</protein>
<dbReference type="EMBL" id="LR590481">
    <property type="protein sequence ID" value="VTQ88874.1"/>
    <property type="molecule type" value="Genomic_DNA"/>
</dbReference>
<dbReference type="RefSeq" id="WP_138209975.1">
    <property type="nucleotide sequence ID" value="NZ_CBCRUQ010000017.1"/>
</dbReference>